<reference evidence="2" key="1">
    <citation type="journal article" date="2023" name="Mol. Phylogenet. Evol.">
        <title>Genome-scale phylogeny and comparative genomics of the fungal order Sordariales.</title>
        <authorList>
            <person name="Hensen N."/>
            <person name="Bonometti L."/>
            <person name="Westerberg I."/>
            <person name="Brannstrom I.O."/>
            <person name="Guillou S."/>
            <person name="Cros-Aarteil S."/>
            <person name="Calhoun S."/>
            <person name="Haridas S."/>
            <person name="Kuo A."/>
            <person name="Mondo S."/>
            <person name="Pangilinan J."/>
            <person name="Riley R."/>
            <person name="LaButti K."/>
            <person name="Andreopoulos B."/>
            <person name="Lipzen A."/>
            <person name="Chen C."/>
            <person name="Yan M."/>
            <person name="Daum C."/>
            <person name="Ng V."/>
            <person name="Clum A."/>
            <person name="Steindorff A."/>
            <person name="Ohm R.A."/>
            <person name="Martin F."/>
            <person name="Silar P."/>
            <person name="Natvig D.O."/>
            <person name="Lalanne C."/>
            <person name="Gautier V."/>
            <person name="Ament-Velasquez S.L."/>
            <person name="Kruys A."/>
            <person name="Hutchinson M.I."/>
            <person name="Powell A.J."/>
            <person name="Barry K."/>
            <person name="Miller A.N."/>
            <person name="Grigoriev I.V."/>
            <person name="Debuchy R."/>
            <person name="Gladieux P."/>
            <person name="Hiltunen Thoren M."/>
            <person name="Johannesson H."/>
        </authorList>
    </citation>
    <scope>NUCLEOTIDE SEQUENCE</scope>
    <source>
        <strain evidence="2">CBS 508.74</strain>
    </source>
</reference>
<dbReference type="RefSeq" id="XP_064669866.1">
    <property type="nucleotide sequence ID" value="XM_064808548.1"/>
</dbReference>
<keyword evidence="1" id="KW-1133">Transmembrane helix</keyword>
<sequence length="168" mass="18655">MTELLYALELARAVSSSNISHATLNLKLPLFWLQWSTMEAWALSTNLHSTAQARPSLCSLPRTHSTRPLFKRFRCTYLSENTGLVIPTVPLQTPPSKKPPAWRRCLGRTHVVLAGKQDKSVLTYLTFIVTLIGIPVGIGGFLVAMSSILGWPDLPIWSFFARLGGKHT</sequence>
<gene>
    <name evidence="2" type="ORF">N656DRAFT_119191</name>
</gene>
<feature type="transmembrane region" description="Helical" evidence="1">
    <location>
        <begin position="124"/>
        <end position="149"/>
    </location>
</feature>
<keyword evidence="3" id="KW-1185">Reference proteome</keyword>
<reference evidence="2" key="2">
    <citation type="submission" date="2023-05" db="EMBL/GenBank/DDBJ databases">
        <authorList>
            <consortium name="Lawrence Berkeley National Laboratory"/>
            <person name="Steindorff A."/>
            <person name="Hensen N."/>
            <person name="Bonometti L."/>
            <person name="Westerberg I."/>
            <person name="Brannstrom I.O."/>
            <person name="Guillou S."/>
            <person name="Cros-Aarteil S."/>
            <person name="Calhoun S."/>
            <person name="Haridas S."/>
            <person name="Kuo A."/>
            <person name="Mondo S."/>
            <person name="Pangilinan J."/>
            <person name="Riley R."/>
            <person name="Labutti K."/>
            <person name="Andreopoulos B."/>
            <person name="Lipzen A."/>
            <person name="Chen C."/>
            <person name="Yanf M."/>
            <person name="Daum C."/>
            <person name="Ng V."/>
            <person name="Clum A."/>
            <person name="Ohm R."/>
            <person name="Martin F."/>
            <person name="Silar P."/>
            <person name="Natvig D."/>
            <person name="Lalanne C."/>
            <person name="Gautier V."/>
            <person name="Ament-Velasquez S.L."/>
            <person name="Kruys A."/>
            <person name="Hutchinson M.I."/>
            <person name="Powell A.J."/>
            <person name="Barry K."/>
            <person name="Miller A.N."/>
            <person name="Grigoriev I.V."/>
            <person name="Debuchy R."/>
            <person name="Gladieux P."/>
            <person name="Thoren M.H."/>
            <person name="Johannesson H."/>
        </authorList>
    </citation>
    <scope>NUCLEOTIDE SEQUENCE</scope>
    <source>
        <strain evidence="2">CBS 508.74</strain>
    </source>
</reference>
<evidence type="ECO:0000256" key="1">
    <source>
        <dbReference type="SAM" id="Phobius"/>
    </source>
</evidence>
<dbReference type="GeneID" id="89932671"/>
<keyword evidence="1" id="KW-0812">Transmembrane</keyword>
<organism evidence="2 3">
    <name type="scientific">Canariomyces notabilis</name>
    <dbReference type="NCBI Taxonomy" id="2074819"/>
    <lineage>
        <taxon>Eukaryota</taxon>
        <taxon>Fungi</taxon>
        <taxon>Dikarya</taxon>
        <taxon>Ascomycota</taxon>
        <taxon>Pezizomycotina</taxon>
        <taxon>Sordariomycetes</taxon>
        <taxon>Sordariomycetidae</taxon>
        <taxon>Sordariales</taxon>
        <taxon>Chaetomiaceae</taxon>
        <taxon>Canariomyces</taxon>
    </lineage>
</organism>
<evidence type="ECO:0000313" key="3">
    <source>
        <dbReference type="Proteomes" id="UP001302812"/>
    </source>
</evidence>
<dbReference type="EMBL" id="MU853343">
    <property type="protein sequence ID" value="KAK4112296.1"/>
    <property type="molecule type" value="Genomic_DNA"/>
</dbReference>
<evidence type="ECO:0000313" key="2">
    <source>
        <dbReference type="EMBL" id="KAK4112296.1"/>
    </source>
</evidence>
<name>A0AAN6YRQ6_9PEZI</name>
<accession>A0AAN6YRQ6</accession>
<dbReference type="Proteomes" id="UP001302812">
    <property type="component" value="Unassembled WGS sequence"/>
</dbReference>
<keyword evidence="1" id="KW-0472">Membrane</keyword>
<protein>
    <submittedName>
        <fullName evidence="2">Uncharacterized protein</fullName>
    </submittedName>
</protein>
<comment type="caution">
    <text evidence="2">The sequence shown here is derived from an EMBL/GenBank/DDBJ whole genome shotgun (WGS) entry which is preliminary data.</text>
</comment>
<proteinExistence type="predicted"/>
<dbReference type="AlphaFoldDB" id="A0AAN6YRQ6"/>